<feature type="non-terminal residue" evidence="1">
    <location>
        <position position="213"/>
    </location>
</feature>
<name>A0AAN5CHD8_9BILA</name>
<accession>A0AAN5CHD8</accession>
<dbReference type="EMBL" id="BTRK01000003">
    <property type="protein sequence ID" value="GMR43731.1"/>
    <property type="molecule type" value="Genomic_DNA"/>
</dbReference>
<sequence>MSKSSTSLSTVEEWNRKAFDFSDTEDSLNNVFLNLFDVLSAILKNSNPRAVQHALESLKSERSICLRHDEIKDDPIRSLMYDLIDCIRITILHLTEHGESAEISLEMVKELRKKVFASKAQSDDSLISQFLNLLNVMSLILKSAQPNKIQGALETVASELSICRRFEHSNDLTIRYLMFGVIECVHLTLLHLTEKRTESNSKESAKEVTEMST</sequence>
<dbReference type="Proteomes" id="UP001328107">
    <property type="component" value="Unassembled WGS sequence"/>
</dbReference>
<keyword evidence="2" id="KW-1185">Reference proteome</keyword>
<organism evidence="1 2">
    <name type="scientific">Pristionchus mayeri</name>
    <dbReference type="NCBI Taxonomy" id="1317129"/>
    <lineage>
        <taxon>Eukaryota</taxon>
        <taxon>Metazoa</taxon>
        <taxon>Ecdysozoa</taxon>
        <taxon>Nematoda</taxon>
        <taxon>Chromadorea</taxon>
        <taxon>Rhabditida</taxon>
        <taxon>Rhabditina</taxon>
        <taxon>Diplogasteromorpha</taxon>
        <taxon>Diplogasteroidea</taxon>
        <taxon>Neodiplogasteridae</taxon>
        <taxon>Pristionchus</taxon>
    </lineage>
</organism>
<dbReference type="AlphaFoldDB" id="A0AAN5CHD8"/>
<reference evidence="2" key="1">
    <citation type="submission" date="2022-10" db="EMBL/GenBank/DDBJ databases">
        <title>Genome assembly of Pristionchus species.</title>
        <authorList>
            <person name="Yoshida K."/>
            <person name="Sommer R.J."/>
        </authorList>
    </citation>
    <scope>NUCLEOTIDE SEQUENCE [LARGE SCALE GENOMIC DNA]</scope>
    <source>
        <strain evidence="2">RS5460</strain>
    </source>
</reference>
<gene>
    <name evidence="1" type="ORF">PMAYCL1PPCAC_13926</name>
</gene>
<protein>
    <submittedName>
        <fullName evidence="1">Uncharacterized protein</fullName>
    </submittedName>
</protein>
<evidence type="ECO:0000313" key="2">
    <source>
        <dbReference type="Proteomes" id="UP001328107"/>
    </source>
</evidence>
<proteinExistence type="predicted"/>
<evidence type="ECO:0000313" key="1">
    <source>
        <dbReference type="EMBL" id="GMR43731.1"/>
    </source>
</evidence>
<comment type="caution">
    <text evidence="1">The sequence shown here is derived from an EMBL/GenBank/DDBJ whole genome shotgun (WGS) entry which is preliminary data.</text>
</comment>